<reference evidence="4" key="2">
    <citation type="submission" date="2025-09" db="UniProtKB">
        <authorList>
            <consortium name="Ensembl"/>
        </authorList>
    </citation>
    <scope>IDENTIFICATION</scope>
</reference>
<dbReference type="InterPro" id="IPR027417">
    <property type="entry name" value="P-loop_NTPase"/>
</dbReference>
<feature type="domain" description="G" evidence="2">
    <location>
        <begin position="555"/>
        <end position="658"/>
    </location>
</feature>
<evidence type="ECO:0000259" key="2">
    <source>
        <dbReference type="Pfam" id="PF01926"/>
    </source>
</evidence>
<keyword evidence="5" id="KW-1185">Reference proteome</keyword>
<dbReference type="PRINTS" id="PR00326">
    <property type="entry name" value="GTP1OBG"/>
</dbReference>
<dbReference type="GO" id="GO:0043022">
    <property type="term" value="F:ribosome binding"/>
    <property type="evidence" value="ECO:0007669"/>
    <property type="project" value="TreeGrafter"/>
</dbReference>
<feature type="domain" description="GTPase HflX N-terminal" evidence="3">
    <location>
        <begin position="202"/>
        <end position="260"/>
    </location>
</feature>
<proteinExistence type="predicted"/>
<accession>A0A8C9GXB9</accession>
<dbReference type="Proteomes" id="UP000694416">
    <property type="component" value="Unplaced"/>
</dbReference>
<organism evidence="4 5">
    <name type="scientific">Piliocolobus tephrosceles</name>
    <name type="common">Ugandan red Colobus</name>
    <dbReference type="NCBI Taxonomy" id="591936"/>
    <lineage>
        <taxon>Eukaryota</taxon>
        <taxon>Metazoa</taxon>
        <taxon>Chordata</taxon>
        <taxon>Craniata</taxon>
        <taxon>Vertebrata</taxon>
        <taxon>Euteleostomi</taxon>
        <taxon>Mammalia</taxon>
        <taxon>Eutheria</taxon>
        <taxon>Euarchontoglires</taxon>
        <taxon>Primates</taxon>
        <taxon>Haplorrhini</taxon>
        <taxon>Catarrhini</taxon>
        <taxon>Cercopithecidae</taxon>
        <taxon>Colobinae</taxon>
        <taxon>Piliocolobus</taxon>
    </lineage>
</organism>
<dbReference type="GO" id="GO:0005525">
    <property type="term" value="F:GTP binding"/>
    <property type="evidence" value="ECO:0007669"/>
    <property type="project" value="InterPro"/>
</dbReference>
<dbReference type="PANTHER" id="PTHR10229:SF0">
    <property type="entry name" value="GTP-BINDING PROTEIN 6-RELATED"/>
    <property type="match status" value="1"/>
</dbReference>
<dbReference type="GO" id="GO:0005737">
    <property type="term" value="C:cytoplasm"/>
    <property type="evidence" value="ECO:0007669"/>
    <property type="project" value="TreeGrafter"/>
</dbReference>
<dbReference type="SUPFAM" id="SSF52540">
    <property type="entry name" value="P-loop containing nucleoside triphosphate hydrolases"/>
    <property type="match status" value="1"/>
</dbReference>
<dbReference type="InterPro" id="IPR016496">
    <property type="entry name" value="GTPase_HflX"/>
</dbReference>
<dbReference type="Pfam" id="PF13167">
    <property type="entry name" value="GTP-bdg_N"/>
    <property type="match status" value="1"/>
</dbReference>
<feature type="compositionally biased region" description="Low complexity" evidence="1">
    <location>
        <begin position="384"/>
        <end position="399"/>
    </location>
</feature>
<evidence type="ECO:0000259" key="3">
    <source>
        <dbReference type="Pfam" id="PF13167"/>
    </source>
</evidence>
<evidence type="ECO:0008006" key="6">
    <source>
        <dbReference type="Google" id="ProtNLM"/>
    </source>
</evidence>
<dbReference type="Pfam" id="PF01926">
    <property type="entry name" value="MMR_HSR1"/>
    <property type="match status" value="1"/>
</dbReference>
<feature type="region of interest" description="Disordered" evidence="1">
    <location>
        <begin position="384"/>
        <end position="403"/>
    </location>
</feature>
<dbReference type="Ensembl" id="ENSPTET00000011795.1">
    <property type="protein sequence ID" value="ENSPTEP00000007742.1"/>
    <property type="gene ID" value="ENSPTEG00000008803.1"/>
</dbReference>
<reference evidence="4" key="1">
    <citation type="submission" date="2025-08" db="UniProtKB">
        <authorList>
            <consortium name="Ensembl"/>
        </authorList>
    </citation>
    <scope>IDENTIFICATION</scope>
</reference>
<dbReference type="InterPro" id="IPR006073">
    <property type="entry name" value="GTP-bd"/>
</dbReference>
<dbReference type="InterPro" id="IPR042108">
    <property type="entry name" value="GTPase_HflX_N_sf"/>
</dbReference>
<name>A0A8C9GXB9_9PRIM</name>
<evidence type="ECO:0000313" key="4">
    <source>
        <dbReference type="Ensembl" id="ENSPTEP00000007742.1"/>
    </source>
</evidence>
<dbReference type="Gene3D" id="3.40.50.11060">
    <property type="entry name" value="GTPase HflX, N-terminal domain"/>
    <property type="match status" value="2"/>
</dbReference>
<dbReference type="PANTHER" id="PTHR10229">
    <property type="entry name" value="GTP-BINDING PROTEIN HFLX"/>
    <property type="match status" value="1"/>
</dbReference>
<evidence type="ECO:0000256" key="1">
    <source>
        <dbReference type="SAM" id="MobiDB-lite"/>
    </source>
</evidence>
<dbReference type="AlphaFoldDB" id="A0A8C9GXB9"/>
<evidence type="ECO:0000313" key="5">
    <source>
        <dbReference type="Proteomes" id="UP000694416"/>
    </source>
</evidence>
<dbReference type="Gene3D" id="3.40.50.300">
    <property type="entry name" value="P-loop containing nucleotide triphosphate hydrolases"/>
    <property type="match status" value="1"/>
</dbReference>
<protein>
    <recommendedName>
        <fullName evidence="6">GTP-binding protein</fullName>
    </recommendedName>
</protein>
<sequence>MYLSYFLPFKRINKKHIRFFINVTKKKLSNNNRKEIIVLHPTIKKTKKCTNSFDDIIYDAQEALGLARSAGFKIKNGISMPTGGWHLLTPTDHCDEEKQKYINTQSNTKFLKSVECTKEIITNETNMSKNLLHSKNEELIEESGSTKCVDNIKDSSIMNNNNQMNNVYIEEIHKSNNTHDNTYANINKHNIFSEYDKFTEYNTIEKKIAESIIIKLNKIDNKFYFSKGKLNDISLYYLKNPTPYVFINTVLSPEQYRNLDILFNNLLQSYTEELKLNSQKINNDETLTPRTLDKLYHDELDLLIKLKIPDEENQLTLHVKNDNFNEICTYNDKNDNDRNVCFDIYNKFIYEDDECNVDDKYDDINYDINQTEICNVPITTQNELNNKQTNNNNSSSNNNDTLKEQTKRLPLYVEIFDRYSIILHILKSRSKNNLSKLQLELAKAKFILNTYSENNPSRIKYIKYIEKNVLSSCNYDYEKKYEELNTIDINKPNSLNKNAKSYLGFTSNFIKSSESYKEYENRIITSFYTKLKKELIKCKNNYLLQQNARKHKALIAVVGYTNVGKTKLVNYLTNSKLKTKNQLFQTLDNAYKNLKINDSHSIILIDSIGFIKNVPFSLYESFKISLEAIKNADLIIHVLDVSHSYREQHKTYVLNTLKQIGISNDFIENKIIEVWNKIDKLTEQQTYFLYKNKPTHVLPISAKYGINCDTLLKIIKNLTNQIKDVQIMTLKFATKE</sequence>
<dbReference type="InterPro" id="IPR025121">
    <property type="entry name" value="GTPase_HflX_N"/>
</dbReference>